<keyword evidence="2" id="KW-1185">Reference proteome</keyword>
<dbReference type="EMBL" id="BSYO01000003">
    <property type="protein sequence ID" value="GMH01511.1"/>
    <property type="molecule type" value="Genomic_DNA"/>
</dbReference>
<gene>
    <name evidence="1" type="ORF">Nepgr_003350</name>
</gene>
<organism evidence="1 2">
    <name type="scientific">Nepenthes gracilis</name>
    <name type="common">Slender pitcher plant</name>
    <dbReference type="NCBI Taxonomy" id="150966"/>
    <lineage>
        <taxon>Eukaryota</taxon>
        <taxon>Viridiplantae</taxon>
        <taxon>Streptophyta</taxon>
        <taxon>Embryophyta</taxon>
        <taxon>Tracheophyta</taxon>
        <taxon>Spermatophyta</taxon>
        <taxon>Magnoliopsida</taxon>
        <taxon>eudicotyledons</taxon>
        <taxon>Gunneridae</taxon>
        <taxon>Pentapetalae</taxon>
        <taxon>Caryophyllales</taxon>
        <taxon>Nepenthaceae</taxon>
        <taxon>Nepenthes</taxon>
    </lineage>
</organism>
<sequence>MGLLKQFSSTNGAVSMGMFCSSSNNSNELGDMLCCQMFISLCPEKANVSSIKELQPISLIVFIVNARPILSLADLECDSKLVSDSDHAFVHGTQILSAPNEVRYWTQIFLRLNPKCSWELFAEYQRSVLCENPLVRFVDLEVSSRCQQM</sequence>
<evidence type="ECO:0000313" key="2">
    <source>
        <dbReference type="Proteomes" id="UP001279734"/>
    </source>
</evidence>
<comment type="caution">
    <text evidence="1">The sequence shown here is derived from an EMBL/GenBank/DDBJ whole genome shotgun (WGS) entry which is preliminary data.</text>
</comment>
<evidence type="ECO:0000313" key="1">
    <source>
        <dbReference type="EMBL" id="GMH01511.1"/>
    </source>
</evidence>
<name>A0AAD3RZC6_NEPGR</name>
<dbReference type="AlphaFoldDB" id="A0AAD3RZC6"/>
<protein>
    <submittedName>
        <fullName evidence="1">Uncharacterized protein</fullName>
    </submittedName>
</protein>
<dbReference type="Proteomes" id="UP001279734">
    <property type="component" value="Unassembled WGS sequence"/>
</dbReference>
<proteinExistence type="predicted"/>
<reference evidence="1" key="1">
    <citation type="submission" date="2023-05" db="EMBL/GenBank/DDBJ databases">
        <title>Nepenthes gracilis genome sequencing.</title>
        <authorList>
            <person name="Fukushima K."/>
        </authorList>
    </citation>
    <scope>NUCLEOTIDE SEQUENCE</scope>
    <source>
        <strain evidence="1">SING2019-196</strain>
    </source>
</reference>
<accession>A0AAD3RZC6</accession>